<proteinExistence type="predicted"/>
<dbReference type="Proteomes" id="UP001151760">
    <property type="component" value="Unassembled WGS sequence"/>
</dbReference>
<keyword evidence="3" id="KW-1185">Reference proteome</keyword>
<feature type="compositionally biased region" description="Basic and acidic residues" evidence="1">
    <location>
        <begin position="15"/>
        <end position="27"/>
    </location>
</feature>
<reference evidence="2" key="1">
    <citation type="journal article" date="2022" name="Int. J. Mol. Sci.">
        <title>Draft Genome of Tanacetum Coccineum: Genomic Comparison of Closely Related Tanacetum-Family Plants.</title>
        <authorList>
            <person name="Yamashiro T."/>
            <person name="Shiraishi A."/>
            <person name="Nakayama K."/>
            <person name="Satake H."/>
        </authorList>
    </citation>
    <scope>NUCLEOTIDE SEQUENCE</scope>
</reference>
<dbReference type="EMBL" id="BQNB010015767">
    <property type="protein sequence ID" value="GJT43880.1"/>
    <property type="molecule type" value="Genomic_DNA"/>
</dbReference>
<feature type="region of interest" description="Disordered" evidence="1">
    <location>
        <begin position="1"/>
        <end position="29"/>
    </location>
</feature>
<sequence length="207" mass="23113">MAKSSSHNPSSPEITPKEEPVTLDKPKSPNPFLLADQNKFTFDEIAFTTKNEVALLYPSHLNSEYFSMYVSPPSITTVRPWFATIGYSGEIEAKGTLKKSFLPPRWRLLTGQIIQCLGGKTGGLDQISNKDATILYCLANGVKGDYAKLIWEDIIHKLNKKNREKALKPNQTEGPPFTDHMKSMYNLDVLVDSKAPKPSSQTEEVPQ</sequence>
<protein>
    <submittedName>
        <fullName evidence="2">Uncharacterized protein</fullName>
    </submittedName>
</protein>
<name>A0ABQ5DXF6_9ASTR</name>
<evidence type="ECO:0000313" key="3">
    <source>
        <dbReference type="Proteomes" id="UP001151760"/>
    </source>
</evidence>
<feature type="non-terminal residue" evidence="2">
    <location>
        <position position="207"/>
    </location>
</feature>
<comment type="caution">
    <text evidence="2">The sequence shown here is derived from an EMBL/GenBank/DDBJ whole genome shotgun (WGS) entry which is preliminary data.</text>
</comment>
<reference evidence="2" key="2">
    <citation type="submission" date="2022-01" db="EMBL/GenBank/DDBJ databases">
        <authorList>
            <person name="Yamashiro T."/>
            <person name="Shiraishi A."/>
            <person name="Satake H."/>
            <person name="Nakayama K."/>
        </authorList>
    </citation>
    <scope>NUCLEOTIDE SEQUENCE</scope>
</reference>
<accession>A0ABQ5DXF6</accession>
<organism evidence="2 3">
    <name type="scientific">Tanacetum coccineum</name>
    <dbReference type="NCBI Taxonomy" id="301880"/>
    <lineage>
        <taxon>Eukaryota</taxon>
        <taxon>Viridiplantae</taxon>
        <taxon>Streptophyta</taxon>
        <taxon>Embryophyta</taxon>
        <taxon>Tracheophyta</taxon>
        <taxon>Spermatophyta</taxon>
        <taxon>Magnoliopsida</taxon>
        <taxon>eudicotyledons</taxon>
        <taxon>Gunneridae</taxon>
        <taxon>Pentapetalae</taxon>
        <taxon>asterids</taxon>
        <taxon>campanulids</taxon>
        <taxon>Asterales</taxon>
        <taxon>Asteraceae</taxon>
        <taxon>Asteroideae</taxon>
        <taxon>Anthemideae</taxon>
        <taxon>Anthemidinae</taxon>
        <taxon>Tanacetum</taxon>
    </lineage>
</organism>
<evidence type="ECO:0000256" key="1">
    <source>
        <dbReference type="SAM" id="MobiDB-lite"/>
    </source>
</evidence>
<feature type="compositionally biased region" description="Polar residues" evidence="1">
    <location>
        <begin position="1"/>
        <end position="13"/>
    </location>
</feature>
<gene>
    <name evidence="2" type="ORF">Tco_0952595</name>
</gene>
<evidence type="ECO:0000313" key="2">
    <source>
        <dbReference type="EMBL" id="GJT43880.1"/>
    </source>
</evidence>